<dbReference type="Proteomes" id="UP000499080">
    <property type="component" value="Unassembled WGS sequence"/>
</dbReference>
<reference evidence="1 2" key="1">
    <citation type="journal article" date="2019" name="Sci. Rep.">
        <title>Orb-weaving spider Araneus ventricosus genome elucidates the spidroin gene catalogue.</title>
        <authorList>
            <person name="Kono N."/>
            <person name="Nakamura H."/>
            <person name="Ohtoshi R."/>
            <person name="Moran D.A.P."/>
            <person name="Shinohara A."/>
            <person name="Yoshida Y."/>
            <person name="Fujiwara M."/>
            <person name="Mori M."/>
            <person name="Tomita M."/>
            <person name="Arakawa K."/>
        </authorList>
    </citation>
    <scope>NUCLEOTIDE SEQUENCE [LARGE SCALE GENOMIC DNA]</scope>
</reference>
<evidence type="ECO:0008006" key="3">
    <source>
        <dbReference type="Google" id="ProtNLM"/>
    </source>
</evidence>
<dbReference type="InterPro" id="IPR036397">
    <property type="entry name" value="RNaseH_sf"/>
</dbReference>
<proteinExistence type="predicted"/>
<gene>
    <name evidence="1" type="ORF">AVEN_170092_1</name>
</gene>
<dbReference type="OrthoDB" id="6431520at2759"/>
<comment type="caution">
    <text evidence="1">The sequence shown here is derived from an EMBL/GenBank/DDBJ whole genome shotgun (WGS) entry which is preliminary data.</text>
</comment>
<protein>
    <recommendedName>
        <fullName evidence="3">Histone-lysine N-methyltransferase SETMAR</fullName>
    </recommendedName>
</protein>
<dbReference type="EMBL" id="BGPR01006816">
    <property type="protein sequence ID" value="GBN22071.1"/>
    <property type="molecule type" value="Genomic_DNA"/>
</dbReference>
<dbReference type="PANTHER" id="PTHR46060">
    <property type="entry name" value="MARINER MOS1 TRANSPOSASE-LIKE PROTEIN"/>
    <property type="match status" value="1"/>
</dbReference>
<dbReference type="PANTHER" id="PTHR46060:SF1">
    <property type="entry name" value="MARINER MOS1 TRANSPOSASE-LIKE PROTEIN"/>
    <property type="match status" value="1"/>
</dbReference>
<evidence type="ECO:0000313" key="2">
    <source>
        <dbReference type="Proteomes" id="UP000499080"/>
    </source>
</evidence>
<evidence type="ECO:0000313" key="1">
    <source>
        <dbReference type="EMBL" id="GBN22071.1"/>
    </source>
</evidence>
<sequence length="124" mass="14098">MNTAVSSQTLRRLRRALLTSGVVVIHDNARPHSASITQQLLDQFKWNLSDHPAYSPDLATSDFHLCSEFWNWLGGQSFQKNEEIQSSIKAHLTSLATTFFEEGIGNLVHRYDMRLNLHGDCVEK</sequence>
<dbReference type="AlphaFoldDB" id="A0A4Y2M504"/>
<accession>A0A4Y2M504</accession>
<keyword evidence="2" id="KW-1185">Reference proteome</keyword>
<organism evidence="1 2">
    <name type="scientific">Araneus ventricosus</name>
    <name type="common">Orbweaver spider</name>
    <name type="synonym">Epeira ventricosa</name>
    <dbReference type="NCBI Taxonomy" id="182803"/>
    <lineage>
        <taxon>Eukaryota</taxon>
        <taxon>Metazoa</taxon>
        <taxon>Ecdysozoa</taxon>
        <taxon>Arthropoda</taxon>
        <taxon>Chelicerata</taxon>
        <taxon>Arachnida</taxon>
        <taxon>Araneae</taxon>
        <taxon>Araneomorphae</taxon>
        <taxon>Entelegynae</taxon>
        <taxon>Araneoidea</taxon>
        <taxon>Araneidae</taxon>
        <taxon>Araneus</taxon>
    </lineage>
</organism>
<dbReference type="GO" id="GO:0003676">
    <property type="term" value="F:nucleic acid binding"/>
    <property type="evidence" value="ECO:0007669"/>
    <property type="project" value="InterPro"/>
</dbReference>
<name>A0A4Y2M504_ARAVE</name>
<dbReference type="InterPro" id="IPR052709">
    <property type="entry name" value="Transposase-MT_Hybrid"/>
</dbReference>
<dbReference type="Gene3D" id="3.30.420.10">
    <property type="entry name" value="Ribonuclease H-like superfamily/Ribonuclease H"/>
    <property type="match status" value="1"/>
</dbReference>